<reference evidence="2 3" key="1">
    <citation type="submission" date="2024-11" db="EMBL/GenBank/DDBJ databases">
        <title>A near-complete genome assembly of Cinchona calisaya.</title>
        <authorList>
            <person name="Lian D.C."/>
            <person name="Zhao X.W."/>
            <person name="Wei L."/>
        </authorList>
    </citation>
    <scope>NUCLEOTIDE SEQUENCE [LARGE SCALE GENOMIC DNA]</scope>
    <source>
        <tissue evidence="2">Nenye</tissue>
    </source>
</reference>
<protein>
    <submittedName>
        <fullName evidence="2">Uncharacterized protein</fullName>
    </submittedName>
</protein>
<feature type="region of interest" description="Disordered" evidence="1">
    <location>
        <begin position="127"/>
        <end position="231"/>
    </location>
</feature>
<keyword evidence="3" id="KW-1185">Reference proteome</keyword>
<proteinExistence type="predicted"/>
<dbReference type="PANTHER" id="PTHR34194">
    <property type="entry name" value="F14J8.16 PROTEIN"/>
    <property type="match status" value="1"/>
</dbReference>
<evidence type="ECO:0000313" key="3">
    <source>
        <dbReference type="Proteomes" id="UP001630127"/>
    </source>
</evidence>
<comment type="caution">
    <text evidence="2">The sequence shown here is derived from an EMBL/GenBank/DDBJ whole genome shotgun (WGS) entry which is preliminary data.</text>
</comment>
<evidence type="ECO:0000313" key="2">
    <source>
        <dbReference type="EMBL" id="KAL3513732.1"/>
    </source>
</evidence>
<evidence type="ECO:0000256" key="1">
    <source>
        <dbReference type="SAM" id="MobiDB-lite"/>
    </source>
</evidence>
<organism evidence="2 3">
    <name type="scientific">Cinchona calisaya</name>
    <dbReference type="NCBI Taxonomy" id="153742"/>
    <lineage>
        <taxon>Eukaryota</taxon>
        <taxon>Viridiplantae</taxon>
        <taxon>Streptophyta</taxon>
        <taxon>Embryophyta</taxon>
        <taxon>Tracheophyta</taxon>
        <taxon>Spermatophyta</taxon>
        <taxon>Magnoliopsida</taxon>
        <taxon>eudicotyledons</taxon>
        <taxon>Gunneridae</taxon>
        <taxon>Pentapetalae</taxon>
        <taxon>asterids</taxon>
        <taxon>lamiids</taxon>
        <taxon>Gentianales</taxon>
        <taxon>Rubiaceae</taxon>
        <taxon>Cinchonoideae</taxon>
        <taxon>Cinchoneae</taxon>
        <taxon>Cinchona</taxon>
    </lineage>
</organism>
<dbReference type="Proteomes" id="UP001630127">
    <property type="component" value="Unassembled WGS sequence"/>
</dbReference>
<name>A0ABD2Z2L5_9GENT</name>
<sequence length="474" mass="54006">MGDTLVDVTNPNLLSSKRKFGNIKFDGHKNSYAESLMGKLNGFENLSFDQFEVNVDQDYRRFLIGDMRSIPNGDVECNGNDNGVDDDDAVDIDPQYEIFLSNLTVDGNSIVLQANEKTCLSEPFKYYSKDDSADEPDLDTQRKRRNVIGENVGSGSRQEAPIVFSDLPRNQRRQPVNENDTRYEPVNSNPLGDNRSLDEGVGNEGTYASDGKRKTKFQGEERKSQKLRKSRKVAKVVKSEAAGNVKKINVDECDDDYLIYCNNLSIEDNHLVLKYKNSSTIVYEADNYVENVQTNNSAHSVKETIEIHADAGGSDPSGDHDCHYLGSPSRESHSSYRDQVMGIMEKPDDDCHYHGSPSRESHSSFRKEVLSILGRPYDSEEHQMLLQNVQARKSVERNLDLRFGREQPYSVNKDGKSYLDHYYDLKRKFQAAKSKYEQLNLLRGFFFWLQNLTREGAFKPWQDKSCLDVQPQCC</sequence>
<gene>
    <name evidence="2" type="ORF">ACH5RR_026449</name>
</gene>
<dbReference type="AlphaFoldDB" id="A0ABD2Z2L5"/>
<accession>A0ABD2Z2L5</accession>
<dbReference type="PANTHER" id="PTHR34194:SF2">
    <property type="entry name" value="F14J8.16 PROTEIN"/>
    <property type="match status" value="1"/>
</dbReference>
<dbReference type="EMBL" id="JBJUIK010000011">
    <property type="protein sequence ID" value="KAL3513732.1"/>
    <property type="molecule type" value="Genomic_DNA"/>
</dbReference>